<dbReference type="VEuPathDB" id="CryptoDB:Cvel_15904"/>
<reference evidence="5" key="1">
    <citation type="submission" date="2014-11" db="EMBL/GenBank/DDBJ databases">
        <authorList>
            <person name="Otto D Thomas"/>
            <person name="Naeem Raeece"/>
        </authorList>
    </citation>
    <scope>NUCLEOTIDE SEQUENCE</scope>
</reference>
<keyword evidence="2 3" id="KW-0040">ANK repeat</keyword>
<evidence type="ECO:0000256" key="1">
    <source>
        <dbReference type="ARBA" id="ARBA00022737"/>
    </source>
</evidence>
<feature type="repeat" description="ANK" evidence="3">
    <location>
        <begin position="546"/>
        <end position="578"/>
    </location>
</feature>
<dbReference type="PROSITE" id="PS50297">
    <property type="entry name" value="ANK_REP_REGION"/>
    <property type="match status" value="6"/>
</dbReference>
<evidence type="ECO:0000256" key="2">
    <source>
        <dbReference type="ARBA" id="ARBA00023043"/>
    </source>
</evidence>
<dbReference type="EMBL" id="CDMZ01000224">
    <property type="protein sequence ID" value="CEM09594.1"/>
    <property type="molecule type" value="Genomic_DNA"/>
</dbReference>
<feature type="repeat" description="ANK" evidence="3">
    <location>
        <begin position="767"/>
        <end position="799"/>
    </location>
</feature>
<dbReference type="SMART" id="SM00248">
    <property type="entry name" value="ANK"/>
    <property type="match status" value="17"/>
</dbReference>
<feature type="repeat" description="ANK" evidence="3">
    <location>
        <begin position="726"/>
        <end position="750"/>
    </location>
</feature>
<feature type="repeat" description="ANK" evidence="3">
    <location>
        <begin position="284"/>
        <end position="316"/>
    </location>
</feature>
<evidence type="ECO:0000256" key="4">
    <source>
        <dbReference type="SAM" id="MobiDB-lite"/>
    </source>
</evidence>
<name>A0A0G4F9Q9_9ALVE</name>
<dbReference type="GO" id="GO:0000976">
    <property type="term" value="F:transcription cis-regulatory region binding"/>
    <property type="evidence" value="ECO:0007669"/>
    <property type="project" value="TreeGrafter"/>
</dbReference>
<dbReference type="PANTHER" id="PTHR24193">
    <property type="entry name" value="ANKYRIN REPEAT PROTEIN"/>
    <property type="match status" value="1"/>
</dbReference>
<dbReference type="PROSITE" id="PS50088">
    <property type="entry name" value="ANK_REPEAT"/>
    <property type="match status" value="8"/>
</dbReference>
<dbReference type="PANTHER" id="PTHR24193:SF121">
    <property type="entry name" value="ADA2A-CONTAINING COMPLEX COMPONENT 3, ISOFORM D"/>
    <property type="match status" value="1"/>
</dbReference>
<feature type="repeat" description="ANK" evidence="3">
    <location>
        <begin position="610"/>
        <end position="644"/>
    </location>
</feature>
<proteinExistence type="predicted"/>
<dbReference type="Gene3D" id="1.25.40.20">
    <property type="entry name" value="Ankyrin repeat-containing domain"/>
    <property type="match status" value="6"/>
</dbReference>
<gene>
    <name evidence="5" type="ORF">Cvel_15904</name>
</gene>
<accession>A0A0G4F9Q9</accession>
<organism evidence="5">
    <name type="scientific">Chromera velia CCMP2878</name>
    <dbReference type="NCBI Taxonomy" id="1169474"/>
    <lineage>
        <taxon>Eukaryota</taxon>
        <taxon>Sar</taxon>
        <taxon>Alveolata</taxon>
        <taxon>Colpodellida</taxon>
        <taxon>Chromeraceae</taxon>
        <taxon>Chromera</taxon>
    </lineage>
</organism>
<evidence type="ECO:0000313" key="5">
    <source>
        <dbReference type="EMBL" id="CEM09594.1"/>
    </source>
</evidence>
<protein>
    <submittedName>
        <fullName evidence="5">Uncharacterized protein</fullName>
    </submittedName>
</protein>
<dbReference type="Pfam" id="PF00023">
    <property type="entry name" value="Ank"/>
    <property type="match status" value="2"/>
</dbReference>
<sequence length="929" mass="99894">MEEVYRHHFLNRGGRDEEDLEEMEEVSEHLPESWRSLADPSSFFESLNGLADDLEKMASVFRMKAKILFEMHKAKEMGEREKEEGKREKNKEIEKNETVESGVHFEAKKFNHVPERTAAEAEASTGRSPLAAAAAGDAFPAEKDIRILRTMHETASAFRKQFLSQIDSVISAHVKLDLSRLCPDTFAVLRSFRAVGSFQLRDSLQTLLGEGGEEAEEGFRLLLKVGADVNKPCSYPDCFEEIPHRGTPLQAAAAWGHLRAVQLLVEEGDAEINLKPKGNGYNQVQSSPLALAVKERHYPVIEYLLQQGADPNACNKSSGETAVHAACHTRQREMVQVVLRYGGNTGVEAQHCKPLCLAATYGCAEIVRELLAAGADPSFFPERRAQNEGSAAPPLRVASSCPHLPVLRNGFRDLVGLRIQALHRAVWMNHKEVVAVLLAAKGVDVNARCDADLHLPHRRERGQVARLERGVTPLHLAIASWVQRDETREGGGSGIAGTLIAGGGDVNTEAGGSGISVLSVACLVNSVDAVELLIDAGADVNAADNEGRRPVHFAAQYSGTEIMSLVLQKGADVRALANNGRGVLHFAFEDSMVELLLDAGADMEARDHVKGCTPLLEAAQSVGGVDSFISLLVDRGANVNAVDAEGSYALHRLCCQALEESIKTLLNAGADANAPDRDGWRPLHNLAWNGHTSIIKWVLDKKDLNVVLSPTCTVTMNIWDDGQTATQVTPLHLAAYAGHVRTLRLLVSRGGTGPGAASGFVDARTGDGRTALHIASKQGQHDAVKYLLSVGASVQAADHRGWTALHFALSAGRGRSGGGLRRTLSLAPRSTVSVRELLERGADVHAVCTATLSRGGGVEHAGVTPLHLAAEYAMEENDLAGSRAARGLEKFVDILVRKGGRMDAQTSNGLSVESLMKVARAVHGGESGD</sequence>
<dbReference type="SUPFAM" id="SSF48403">
    <property type="entry name" value="Ankyrin repeat"/>
    <property type="match status" value="2"/>
</dbReference>
<dbReference type="Pfam" id="PF12796">
    <property type="entry name" value="Ank_2"/>
    <property type="match status" value="4"/>
</dbReference>
<dbReference type="InterPro" id="IPR050663">
    <property type="entry name" value="Ankyrin-SOCS_Box"/>
</dbReference>
<feature type="repeat" description="ANK" evidence="3">
    <location>
        <begin position="513"/>
        <end position="545"/>
    </location>
</feature>
<feature type="region of interest" description="Disordered" evidence="4">
    <location>
        <begin position="76"/>
        <end position="96"/>
    </location>
</feature>
<evidence type="ECO:0000256" key="3">
    <source>
        <dbReference type="PROSITE-ProRule" id="PRU00023"/>
    </source>
</evidence>
<dbReference type="AlphaFoldDB" id="A0A0G4F9Q9"/>
<dbReference type="GO" id="GO:0005634">
    <property type="term" value="C:nucleus"/>
    <property type="evidence" value="ECO:0007669"/>
    <property type="project" value="TreeGrafter"/>
</dbReference>
<dbReference type="InterPro" id="IPR036770">
    <property type="entry name" value="Ankyrin_rpt-contain_sf"/>
</dbReference>
<dbReference type="GO" id="GO:0045944">
    <property type="term" value="P:positive regulation of transcription by RNA polymerase II"/>
    <property type="evidence" value="ECO:0007669"/>
    <property type="project" value="TreeGrafter"/>
</dbReference>
<dbReference type="InterPro" id="IPR002110">
    <property type="entry name" value="Ankyrin_rpt"/>
</dbReference>
<keyword evidence="1" id="KW-0677">Repeat</keyword>
<feature type="repeat" description="ANK" evidence="3">
    <location>
        <begin position="318"/>
        <end position="350"/>
    </location>
</feature>
<dbReference type="PhylomeDB" id="A0A0G4F9Q9"/>
<feature type="repeat" description="ANK" evidence="3">
    <location>
        <begin position="645"/>
        <end position="677"/>
    </location>
</feature>